<feature type="transmembrane region" description="Helical" evidence="1">
    <location>
        <begin position="62"/>
        <end position="82"/>
    </location>
</feature>
<proteinExistence type="predicted"/>
<dbReference type="Gene3D" id="3.60.110.10">
    <property type="entry name" value="Carbon-nitrogen hydrolase"/>
    <property type="match status" value="1"/>
</dbReference>
<accession>A0A8H5GPM8</accession>
<evidence type="ECO:0000256" key="1">
    <source>
        <dbReference type="SAM" id="Phobius"/>
    </source>
</evidence>
<name>A0A8H5GPM8_9AGAR</name>
<feature type="transmembrane region" description="Helical" evidence="1">
    <location>
        <begin position="535"/>
        <end position="562"/>
    </location>
</feature>
<dbReference type="SUPFAM" id="SSF56317">
    <property type="entry name" value="Carbon-nitrogen hydrolase"/>
    <property type="match status" value="1"/>
</dbReference>
<reference evidence="2 3" key="1">
    <citation type="journal article" date="2020" name="ISME J.">
        <title>Uncovering the hidden diversity of litter-decomposition mechanisms in mushroom-forming fungi.</title>
        <authorList>
            <person name="Floudas D."/>
            <person name="Bentzer J."/>
            <person name="Ahren D."/>
            <person name="Johansson T."/>
            <person name="Persson P."/>
            <person name="Tunlid A."/>
        </authorList>
    </citation>
    <scope>NUCLEOTIDE SEQUENCE [LARGE SCALE GENOMIC DNA]</scope>
    <source>
        <strain evidence="2 3">CBS 291.85</strain>
    </source>
</reference>
<dbReference type="Proteomes" id="UP000559256">
    <property type="component" value="Unassembled WGS sequence"/>
</dbReference>
<feature type="transmembrane region" description="Helical" evidence="1">
    <location>
        <begin position="20"/>
        <end position="50"/>
    </location>
</feature>
<keyword evidence="1" id="KW-1133">Transmembrane helix</keyword>
<sequence length="602" mass="66417">MNLRNLAFHAHPHLFLGSLSFISAVFSLGLSTTTAFLPLLFHLSIVIVYVSRVNIFRFPGHFLIFWITLSAGASFGWLRATLGALSTPATSLGVLYGQSLLTTAAELATIVFYNRSRTRLPLPSFSQVTLFPALWTTVWFFIASVISPVGYLGLPAPVHGLVAYEWMTSIFGSMTRYWLVAAWAVVLSRTVEWWFIAASQEPEEESLIAHPYPNYGTVHSENGTSNGHSKKSSGSNMKSTLCLATLLLVLTIPSYFISNLPLPVSPVDNVTPLRVGCVLPSKQIHKTHTLTFDHYLKETKSLISQSDILLWPESAVSFRDSKEREEKLHLLEQAGLGDRFVAPSFEENYVDPNNPHKTLKRTGVVVLSQNTKNGTEPHLIYWKQNLVPIAESFSLEKGVDPPSIQTLELKNPSGITKLQWGGHTRPLPVTASICLDFAIPSTFSSLVSRPALILGPARTWSVDVGLAMWEQARARAEETGSMVLWCDGGDGGVSGIVGGGFDSVMQVGEGSWIRKVGVPFAFDERRTVYARTKGVLGIVLVWVVVLSGSLELAGFRFLMLGIQTLRIPSMRWVTGLLPVVIRRKHDPERPLIQVDEEPNLLD</sequence>
<keyword evidence="1" id="KW-0472">Membrane</keyword>
<keyword evidence="1" id="KW-0812">Transmembrane</keyword>
<dbReference type="AlphaFoldDB" id="A0A8H5GPM8"/>
<organism evidence="2 3">
    <name type="scientific">Tetrapyrgos nigripes</name>
    <dbReference type="NCBI Taxonomy" id="182062"/>
    <lineage>
        <taxon>Eukaryota</taxon>
        <taxon>Fungi</taxon>
        <taxon>Dikarya</taxon>
        <taxon>Basidiomycota</taxon>
        <taxon>Agaricomycotina</taxon>
        <taxon>Agaricomycetes</taxon>
        <taxon>Agaricomycetidae</taxon>
        <taxon>Agaricales</taxon>
        <taxon>Marasmiineae</taxon>
        <taxon>Marasmiaceae</taxon>
        <taxon>Tetrapyrgos</taxon>
    </lineage>
</organism>
<dbReference type="OrthoDB" id="2626014at2759"/>
<feature type="transmembrane region" description="Helical" evidence="1">
    <location>
        <begin position="166"/>
        <end position="186"/>
    </location>
</feature>
<comment type="caution">
    <text evidence="2">The sequence shown here is derived from an EMBL/GenBank/DDBJ whole genome shotgun (WGS) entry which is preliminary data.</text>
</comment>
<evidence type="ECO:0000313" key="3">
    <source>
        <dbReference type="Proteomes" id="UP000559256"/>
    </source>
</evidence>
<dbReference type="InterPro" id="IPR036526">
    <property type="entry name" value="C-N_Hydrolase_sf"/>
</dbReference>
<gene>
    <name evidence="2" type="ORF">D9758_002333</name>
</gene>
<evidence type="ECO:0000313" key="2">
    <source>
        <dbReference type="EMBL" id="KAF5368590.1"/>
    </source>
</evidence>
<feature type="transmembrane region" description="Helical" evidence="1">
    <location>
        <begin position="94"/>
        <end position="113"/>
    </location>
</feature>
<dbReference type="EMBL" id="JAACJM010000015">
    <property type="protein sequence ID" value="KAF5368590.1"/>
    <property type="molecule type" value="Genomic_DNA"/>
</dbReference>
<evidence type="ECO:0008006" key="4">
    <source>
        <dbReference type="Google" id="ProtNLM"/>
    </source>
</evidence>
<feature type="transmembrane region" description="Helical" evidence="1">
    <location>
        <begin position="133"/>
        <end position="154"/>
    </location>
</feature>
<keyword evidence="3" id="KW-1185">Reference proteome</keyword>
<protein>
    <recommendedName>
        <fullName evidence="4">CN hydrolase domain-containing protein</fullName>
    </recommendedName>
</protein>